<evidence type="ECO:0000313" key="1">
    <source>
        <dbReference type="EMBL" id="GKV36840.1"/>
    </source>
</evidence>
<reference evidence="1 2" key="1">
    <citation type="journal article" date="2021" name="Commun. Biol.">
        <title>The genome of Shorea leprosula (Dipterocarpaceae) highlights the ecological relevance of drought in aseasonal tropical rainforests.</title>
        <authorList>
            <person name="Ng K.K.S."/>
            <person name="Kobayashi M.J."/>
            <person name="Fawcett J.A."/>
            <person name="Hatakeyama M."/>
            <person name="Paape T."/>
            <person name="Ng C.H."/>
            <person name="Ang C.C."/>
            <person name="Tnah L.H."/>
            <person name="Lee C.T."/>
            <person name="Nishiyama T."/>
            <person name="Sese J."/>
            <person name="O'Brien M.J."/>
            <person name="Copetti D."/>
            <person name="Mohd Noor M.I."/>
            <person name="Ong R.C."/>
            <person name="Putra M."/>
            <person name="Sireger I.Z."/>
            <person name="Indrioko S."/>
            <person name="Kosugi Y."/>
            <person name="Izuno A."/>
            <person name="Isagi Y."/>
            <person name="Lee S.L."/>
            <person name="Shimizu K.K."/>
        </authorList>
    </citation>
    <scope>NUCLEOTIDE SEQUENCE [LARGE SCALE GENOMIC DNA]</scope>
    <source>
        <strain evidence="1">214</strain>
    </source>
</reference>
<accession>A0AAV5LI90</accession>
<comment type="caution">
    <text evidence="1">The sequence shown here is derived from an EMBL/GenBank/DDBJ whole genome shotgun (WGS) entry which is preliminary data.</text>
</comment>
<evidence type="ECO:0000313" key="2">
    <source>
        <dbReference type="Proteomes" id="UP001054252"/>
    </source>
</evidence>
<protein>
    <submittedName>
        <fullName evidence="1">Uncharacterized protein</fullName>
    </submittedName>
</protein>
<dbReference type="AlphaFoldDB" id="A0AAV5LI90"/>
<keyword evidence="2" id="KW-1185">Reference proteome</keyword>
<proteinExistence type="predicted"/>
<sequence>MQDYIKRLATTCAASCDCTCYYSAASFAFHLHFITASFHQHLQHSLLHSSPIVFGEALPSFHFAATCAAFFPFAASCAALTPQLQHVAFYR</sequence>
<name>A0AAV5LI90_9ROSI</name>
<dbReference type="Proteomes" id="UP001054252">
    <property type="component" value="Unassembled WGS sequence"/>
</dbReference>
<dbReference type="EMBL" id="BPVZ01000118">
    <property type="protein sequence ID" value="GKV36840.1"/>
    <property type="molecule type" value="Genomic_DNA"/>
</dbReference>
<gene>
    <name evidence="1" type="ORF">SLEP1_g44930</name>
</gene>
<organism evidence="1 2">
    <name type="scientific">Rubroshorea leprosula</name>
    <dbReference type="NCBI Taxonomy" id="152421"/>
    <lineage>
        <taxon>Eukaryota</taxon>
        <taxon>Viridiplantae</taxon>
        <taxon>Streptophyta</taxon>
        <taxon>Embryophyta</taxon>
        <taxon>Tracheophyta</taxon>
        <taxon>Spermatophyta</taxon>
        <taxon>Magnoliopsida</taxon>
        <taxon>eudicotyledons</taxon>
        <taxon>Gunneridae</taxon>
        <taxon>Pentapetalae</taxon>
        <taxon>rosids</taxon>
        <taxon>malvids</taxon>
        <taxon>Malvales</taxon>
        <taxon>Dipterocarpaceae</taxon>
        <taxon>Rubroshorea</taxon>
    </lineage>
</organism>